<feature type="compositionally biased region" description="Low complexity" evidence="6">
    <location>
        <begin position="293"/>
        <end position="306"/>
    </location>
</feature>
<dbReference type="InterPro" id="IPR007651">
    <property type="entry name" value="Lipin_N"/>
</dbReference>
<feature type="compositionally biased region" description="Polar residues" evidence="6">
    <location>
        <begin position="101"/>
        <end position="111"/>
    </location>
</feature>
<feature type="compositionally biased region" description="Polar residues" evidence="6">
    <location>
        <begin position="574"/>
        <end position="589"/>
    </location>
</feature>
<feature type="compositionally biased region" description="Acidic residues" evidence="6">
    <location>
        <begin position="1127"/>
        <end position="1136"/>
    </location>
</feature>
<accession>A0A8H3TWQ8</accession>
<evidence type="ECO:0000256" key="1">
    <source>
        <dbReference type="ARBA" id="ARBA00001946"/>
    </source>
</evidence>
<dbReference type="GO" id="GO:0008195">
    <property type="term" value="F:phosphatidate phosphatase activity"/>
    <property type="evidence" value="ECO:0007669"/>
    <property type="project" value="UniProtKB-EC"/>
</dbReference>
<dbReference type="Gene3D" id="3.40.50.1000">
    <property type="entry name" value="HAD superfamily/HAD-like"/>
    <property type="match status" value="1"/>
</dbReference>
<dbReference type="EMBL" id="BLZA01000030">
    <property type="protein sequence ID" value="GHJ88552.1"/>
    <property type="molecule type" value="Genomic_DNA"/>
</dbReference>
<evidence type="ECO:0000313" key="8">
    <source>
        <dbReference type="EMBL" id="GHJ88552.1"/>
    </source>
</evidence>
<proteinExistence type="inferred from homology"/>
<evidence type="ECO:0000313" key="9">
    <source>
        <dbReference type="Proteomes" id="UP000620104"/>
    </source>
</evidence>
<feature type="region of interest" description="Disordered" evidence="6">
    <location>
        <begin position="1174"/>
        <end position="1230"/>
    </location>
</feature>
<dbReference type="InterPro" id="IPR031703">
    <property type="entry name" value="Lipin_mid"/>
</dbReference>
<dbReference type="GO" id="GO:0005634">
    <property type="term" value="C:nucleus"/>
    <property type="evidence" value="ECO:0007669"/>
    <property type="project" value="UniProtKB-ARBA"/>
</dbReference>
<evidence type="ECO:0000256" key="6">
    <source>
        <dbReference type="SAM" id="MobiDB-lite"/>
    </source>
</evidence>
<evidence type="ECO:0000256" key="2">
    <source>
        <dbReference type="ARBA" id="ARBA00005476"/>
    </source>
</evidence>
<dbReference type="SMART" id="SM00775">
    <property type="entry name" value="LNS2"/>
    <property type="match status" value="1"/>
</dbReference>
<feature type="compositionally biased region" description="Basic and acidic residues" evidence="6">
    <location>
        <begin position="244"/>
        <end position="258"/>
    </location>
</feature>
<comment type="cofactor">
    <cofactor evidence="1">
        <name>Mg(2+)</name>
        <dbReference type="ChEBI" id="CHEBI:18420"/>
    </cofactor>
</comment>
<evidence type="ECO:0000256" key="3">
    <source>
        <dbReference type="ARBA" id="ARBA00012638"/>
    </source>
</evidence>
<dbReference type="InterPro" id="IPR031315">
    <property type="entry name" value="LNS2/PITP"/>
</dbReference>
<dbReference type="PANTHER" id="PTHR12181:SF12">
    <property type="entry name" value="PHOSPHATIDATE PHOSPHATASE"/>
    <property type="match status" value="1"/>
</dbReference>
<evidence type="ECO:0000259" key="7">
    <source>
        <dbReference type="SMART" id="SM00775"/>
    </source>
</evidence>
<dbReference type="AlphaFoldDB" id="A0A8H3TWQ8"/>
<feature type="region of interest" description="Disordered" evidence="6">
    <location>
        <begin position="177"/>
        <end position="203"/>
    </location>
</feature>
<feature type="region of interest" description="Disordered" evidence="6">
    <location>
        <begin position="292"/>
        <end position="321"/>
    </location>
</feature>
<dbReference type="GO" id="GO:0019432">
    <property type="term" value="P:triglyceride biosynthetic process"/>
    <property type="evidence" value="ECO:0007669"/>
    <property type="project" value="TreeGrafter"/>
</dbReference>
<reference evidence="8" key="1">
    <citation type="submission" date="2020-07" db="EMBL/GenBank/DDBJ databases">
        <title>Draft Genome Sequence of a Deep-Sea Yeast, Naganishia (Cryptococcus) liquefaciens strain N6.</title>
        <authorList>
            <person name="Han Y.W."/>
            <person name="Kajitani R."/>
            <person name="Morimoto H."/>
            <person name="Parhat M."/>
            <person name="Tsubouchi H."/>
            <person name="Bakenova O."/>
            <person name="Ogata M."/>
            <person name="Argunhan B."/>
            <person name="Aoki R."/>
            <person name="Kajiwara S."/>
            <person name="Itoh T."/>
            <person name="Iwasaki H."/>
        </authorList>
    </citation>
    <scope>NUCLEOTIDE SEQUENCE</scope>
    <source>
        <strain evidence="8">N6</strain>
    </source>
</reference>
<dbReference type="OrthoDB" id="4567at2759"/>
<feature type="region of interest" description="Disordered" evidence="6">
    <location>
        <begin position="234"/>
        <end position="272"/>
    </location>
</feature>
<feature type="compositionally biased region" description="Polar residues" evidence="6">
    <location>
        <begin position="729"/>
        <end position="743"/>
    </location>
</feature>
<dbReference type="GO" id="GO:0009062">
    <property type="term" value="P:fatty acid catabolic process"/>
    <property type="evidence" value="ECO:0007669"/>
    <property type="project" value="TreeGrafter"/>
</dbReference>
<organism evidence="8 9">
    <name type="scientific">Naganishia liquefaciens</name>
    <dbReference type="NCBI Taxonomy" id="104408"/>
    <lineage>
        <taxon>Eukaryota</taxon>
        <taxon>Fungi</taxon>
        <taxon>Dikarya</taxon>
        <taxon>Basidiomycota</taxon>
        <taxon>Agaricomycotina</taxon>
        <taxon>Tremellomycetes</taxon>
        <taxon>Filobasidiales</taxon>
        <taxon>Filobasidiaceae</taxon>
        <taxon>Naganishia</taxon>
    </lineage>
</organism>
<feature type="compositionally biased region" description="Acidic residues" evidence="6">
    <location>
        <begin position="1206"/>
        <end position="1219"/>
    </location>
</feature>
<dbReference type="Pfam" id="PF04571">
    <property type="entry name" value="Lipin_N"/>
    <property type="match status" value="1"/>
</dbReference>
<dbReference type="EC" id="3.1.3.4" evidence="3"/>
<sequence>MQYLSRAYQYYSGINPATLTGAIDVIVVRRKDEDGNDVYSCSPFHVRFGKLQVLRAGEKRVKLQLPDSLPSPHEAPFWMKVGEAGEAFFVVETDEEVPEELQTSPVMSATDVSPPVSPDFSGREGEGPDGKNNLSATQEPFGRGQGGISITNSPGALQPHEPEFLDLNDELPLDQTDSQQHASLEATPRPPSKPLTENDNKRKLQIESDVPVSKAISSASPSTILNAASHLLPSFLHSSPPTPKSEETNKSTRYEKEPQTIPPNPLESPAAAHELLRAQKISAYVREHKVAHSRSSSVSSFGSGRSKLGPGPAGENSFGDRADAHLPQVAAGEGDGPEVEYREDAVLDAMGYHANTSEAPEHGQSAEEPSDAEAAAIVSAQVLSENMSLGDSITVDSENHLVQFAQDLLISAGTPASDLKADKQGSSQDFRTTQRITSQTVVAKEIARRLNSLSLESSPGADPDTESLEQVQAGQGDTRLVPRREDFNRGQSEPPPATSQRNMLSLPRMESPPPYSEQGPADYTWEWGGFPTKTPGANEQTFDFSSSLSPMQEDSKVADPVDAHVQKLRDHNQSRSNSIPVVSKGQNGIANGGRPRLDTGHAHTDPVLPDDAHVQHVNEQHGHLGKLKNDEEDPYKFMLDTLSVCHTFELSLSAPDDDTDAEVTDAEFNAERITFRRFVEDPSIVDQPNLVIKYGSSYLTWQNASPVLAALAVYRRSLLPPAPSVLPAQKSQGNSPASVSTKPSKGYAWSRWWRRGESAGIPLEKDSSPAPAQATSNAQSAISNQAAKTRINTESPDEHQNKKYYAKTLRLTSDQLKSLNLQQGANKVVFSVTSSYSGVASCTSRIFLWEEDDHVVISDIDGTITKSDALGHVFAAIGRDWTHLGVAKLYTDICNNGYKIMYLTSRAIGQADSTRDYLRGISQGSYQLPEGPVIMSPDRLFTSLHREVIMRKPEIFKMACLRDIQRLFGNGAKTAFYAGFGNRITDAMSYRSVNVPSSRIFTIDSGGEVKMELLELAGYKSSYIHMTDLVDQMFPPVNRKWQPEYTDFNYWRPSLPDIPLPDLTPVSPALSATSDSSRLGLLRNMASGIARRASRQTITSDGSKDGPSQTSRPTSPLVGPSVVAGDYDVDSVSEPEDVLHDQTSSMPGSLPGSFDNRADYLNDEFFDQRYRDEFNDRPRRHEGNNVDLNSDDDDDGYDHDERVGLSEDDVDPEMFDDDLLATGEMSKVPF</sequence>
<dbReference type="SUPFAM" id="SSF56784">
    <property type="entry name" value="HAD-like"/>
    <property type="match status" value="1"/>
</dbReference>
<feature type="region of interest" description="Disordered" evidence="6">
    <location>
        <begin position="570"/>
        <end position="603"/>
    </location>
</feature>
<feature type="region of interest" description="Disordered" evidence="6">
    <location>
        <begin position="454"/>
        <end position="518"/>
    </location>
</feature>
<feature type="compositionally biased region" description="Basic and acidic residues" evidence="6">
    <location>
        <begin position="1174"/>
        <end position="1184"/>
    </location>
</feature>
<feature type="region of interest" description="Disordered" evidence="6">
    <location>
        <begin position="724"/>
        <end position="744"/>
    </location>
</feature>
<evidence type="ECO:0000256" key="5">
    <source>
        <dbReference type="ARBA" id="ARBA00022801"/>
    </source>
</evidence>
<feature type="compositionally biased region" description="Acidic residues" evidence="6">
    <location>
        <begin position="1189"/>
        <end position="1198"/>
    </location>
</feature>
<gene>
    <name evidence="8" type="ORF">NliqN6_4954</name>
</gene>
<dbReference type="Proteomes" id="UP000620104">
    <property type="component" value="Unassembled WGS sequence"/>
</dbReference>
<keyword evidence="5" id="KW-0378">Hydrolase</keyword>
<dbReference type="PANTHER" id="PTHR12181">
    <property type="entry name" value="LIPIN"/>
    <property type="match status" value="1"/>
</dbReference>
<keyword evidence="9" id="KW-1185">Reference proteome</keyword>
<dbReference type="Pfam" id="PF08235">
    <property type="entry name" value="LNS2"/>
    <property type="match status" value="1"/>
</dbReference>
<feature type="domain" description="LNS2/PITP" evidence="7">
    <location>
        <begin position="855"/>
        <end position="1012"/>
    </location>
</feature>
<evidence type="ECO:0000256" key="4">
    <source>
        <dbReference type="ARBA" id="ARBA00022553"/>
    </source>
</evidence>
<feature type="compositionally biased region" description="Polar residues" evidence="6">
    <location>
        <begin position="1095"/>
        <end position="1114"/>
    </location>
</feature>
<name>A0A8H3TWQ8_9TREE</name>
<keyword evidence="4" id="KW-0597">Phosphoprotein</keyword>
<dbReference type="Pfam" id="PF16876">
    <property type="entry name" value="Lipin_mid"/>
    <property type="match status" value="1"/>
</dbReference>
<feature type="region of interest" description="Disordered" evidence="6">
    <location>
        <begin position="95"/>
        <end position="162"/>
    </location>
</feature>
<feature type="region of interest" description="Disordered" evidence="6">
    <location>
        <begin position="760"/>
        <end position="800"/>
    </location>
</feature>
<dbReference type="InterPro" id="IPR023214">
    <property type="entry name" value="HAD_sf"/>
</dbReference>
<protein>
    <recommendedName>
        <fullName evidence="3">phosphatidate phosphatase</fullName>
        <ecNumber evidence="3">3.1.3.4</ecNumber>
    </recommendedName>
</protein>
<feature type="region of interest" description="Disordered" evidence="6">
    <location>
        <begin position="1090"/>
        <end position="1156"/>
    </location>
</feature>
<dbReference type="InterPro" id="IPR013209">
    <property type="entry name" value="LNS2"/>
</dbReference>
<comment type="caution">
    <text evidence="8">The sequence shown here is derived from an EMBL/GenBank/DDBJ whole genome shotgun (WGS) entry which is preliminary data.</text>
</comment>
<dbReference type="InterPro" id="IPR026058">
    <property type="entry name" value="LIPIN"/>
</dbReference>
<dbReference type="FunFam" id="3.40.50.1000:FF:000063">
    <property type="entry name" value="Nuclear elongation and deformation protein"/>
    <property type="match status" value="1"/>
</dbReference>
<comment type="similarity">
    <text evidence="2">Belongs to the lipin family.</text>
</comment>
<feature type="compositionally biased region" description="Low complexity" evidence="6">
    <location>
        <begin position="772"/>
        <end position="787"/>
    </location>
</feature>
<dbReference type="InterPro" id="IPR036412">
    <property type="entry name" value="HAD-like_sf"/>
</dbReference>